<name>A0ABS2WV62_9BACT</name>
<proteinExistence type="predicted"/>
<evidence type="ECO:0000256" key="1">
    <source>
        <dbReference type="ARBA" id="ARBA00004651"/>
    </source>
</evidence>
<dbReference type="Proteomes" id="UP000703590">
    <property type="component" value="Unassembled WGS sequence"/>
</dbReference>
<evidence type="ECO:0000256" key="6">
    <source>
        <dbReference type="SAM" id="Phobius"/>
    </source>
</evidence>
<organism evidence="8 9">
    <name type="scientific">Sulfurospirillum tamanense</name>
    <dbReference type="NCBI Taxonomy" id="2813362"/>
    <lineage>
        <taxon>Bacteria</taxon>
        <taxon>Pseudomonadati</taxon>
        <taxon>Campylobacterota</taxon>
        <taxon>Epsilonproteobacteria</taxon>
        <taxon>Campylobacterales</taxon>
        <taxon>Sulfurospirillaceae</taxon>
        <taxon>Sulfurospirillum</taxon>
    </lineage>
</organism>
<gene>
    <name evidence="8" type="ORF">JWV37_09825</name>
</gene>
<feature type="transmembrane region" description="Helical" evidence="6">
    <location>
        <begin position="40"/>
        <end position="59"/>
    </location>
</feature>
<keyword evidence="2" id="KW-1003">Cell membrane</keyword>
<keyword evidence="3 6" id="KW-0812">Transmembrane</keyword>
<protein>
    <submittedName>
        <fullName evidence="8">DUF3817 domain-containing protein</fullName>
    </submittedName>
</protein>
<sequence length="100" mass="11561">MLFSSIGRLRMISILEGISYLALLTFAMPIKYMAGDPEPVRIVGMAHGVLFIVFVLALFDVWYKHRWSLKFLLFCFACSLVPFAPFWLEGKLKERETRQA</sequence>
<evidence type="ECO:0000256" key="3">
    <source>
        <dbReference type="ARBA" id="ARBA00022692"/>
    </source>
</evidence>
<dbReference type="RefSeq" id="WP_205459624.1">
    <property type="nucleotide sequence ID" value="NZ_JAFHKK010000023.1"/>
</dbReference>
<reference evidence="9" key="1">
    <citation type="submission" date="2021-02" db="EMBL/GenBank/DDBJ databases">
        <title>Sulfurospirillum tamanensis sp. nov.</title>
        <authorList>
            <person name="Merkel A.Y."/>
        </authorList>
    </citation>
    <scope>NUCLEOTIDE SEQUENCE [LARGE SCALE GENOMIC DNA]</scope>
    <source>
        <strain evidence="9">T05b</strain>
    </source>
</reference>
<evidence type="ECO:0000256" key="5">
    <source>
        <dbReference type="ARBA" id="ARBA00023136"/>
    </source>
</evidence>
<accession>A0ABS2WV62</accession>
<feature type="domain" description="DUF3817" evidence="7">
    <location>
        <begin position="7"/>
        <end position="93"/>
    </location>
</feature>
<reference evidence="8 9" key="2">
    <citation type="submission" date="2021-02" db="EMBL/GenBank/DDBJ databases">
        <title>Sulfurospirillum tamanensis sp. nov.</title>
        <authorList>
            <person name="Frolova A."/>
            <person name="Merkel A."/>
            <person name="Slobodkin A."/>
        </authorList>
    </citation>
    <scope>NUCLEOTIDE SEQUENCE [LARGE SCALE GENOMIC DNA]</scope>
    <source>
        <strain evidence="8 9">T05b</strain>
    </source>
</reference>
<evidence type="ECO:0000259" key="7">
    <source>
        <dbReference type="Pfam" id="PF12823"/>
    </source>
</evidence>
<keyword evidence="5 6" id="KW-0472">Membrane</keyword>
<dbReference type="PANTHER" id="PTHR40077:SF1">
    <property type="entry name" value="MEMBRANE PROTEIN"/>
    <property type="match status" value="1"/>
</dbReference>
<dbReference type="EMBL" id="JAFHKK010000023">
    <property type="protein sequence ID" value="MBN2965079.1"/>
    <property type="molecule type" value="Genomic_DNA"/>
</dbReference>
<dbReference type="NCBIfam" id="TIGR03954">
    <property type="entry name" value="integ_memb_HG"/>
    <property type="match status" value="1"/>
</dbReference>
<dbReference type="PANTHER" id="PTHR40077">
    <property type="entry name" value="MEMBRANE PROTEIN-RELATED"/>
    <property type="match status" value="1"/>
</dbReference>
<evidence type="ECO:0000313" key="9">
    <source>
        <dbReference type="Proteomes" id="UP000703590"/>
    </source>
</evidence>
<feature type="transmembrane region" description="Helical" evidence="6">
    <location>
        <begin position="12"/>
        <end position="34"/>
    </location>
</feature>
<feature type="transmembrane region" description="Helical" evidence="6">
    <location>
        <begin position="71"/>
        <end position="88"/>
    </location>
</feature>
<keyword evidence="9" id="KW-1185">Reference proteome</keyword>
<dbReference type="InterPro" id="IPR023845">
    <property type="entry name" value="DUF3817_TM"/>
</dbReference>
<comment type="subcellular location">
    <subcellularLocation>
        <location evidence="1">Cell membrane</location>
        <topology evidence="1">Multi-pass membrane protein</topology>
    </subcellularLocation>
</comment>
<evidence type="ECO:0000256" key="2">
    <source>
        <dbReference type="ARBA" id="ARBA00022475"/>
    </source>
</evidence>
<evidence type="ECO:0000313" key="8">
    <source>
        <dbReference type="EMBL" id="MBN2965079.1"/>
    </source>
</evidence>
<dbReference type="Pfam" id="PF12823">
    <property type="entry name" value="DUF3817"/>
    <property type="match status" value="1"/>
</dbReference>
<comment type="caution">
    <text evidence="8">The sequence shown here is derived from an EMBL/GenBank/DDBJ whole genome shotgun (WGS) entry which is preliminary data.</text>
</comment>
<keyword evidence="4 6" id="KW-1133">Transmembrane helix</keyword>
<evidence type="ECO:0000256" key="4">
    <source>
        <dbReference type="ARBA" id="ARBA00022989"/>
    </source>
</evidence>